<reference evidence="13 14" key="1">
    <citation type="submission" date="2018-10" db="EMBL/GenBank/DDBJ databases">
        <title>Fifty Aureobasidium pullulans genomes reveal a recombining polyextremotolerant generalist.</title>
        <authorList>
            <person name="Gostincar C."/>
            <person name="Turk M."/>
            <person name="Zajc J."/>
            <person name="Gunde-Cimerman N."/>
        </authorList>
    </citation>
    <scope>NUCLEOTIDE SEQUENCE [LARGE SCALE GENOMIC DNA]</scope>
    <source>
        <strain evidence="13 14">EXF-1645</strain>
    </source>
</reference>
<dbReference type="Proteomes" id="UP000308724">
    <property type="component" value="Unassembled WGS sequence"/>
</dbReference>
<gene>
    <name evidence="13" type="ORF">D6C78_03278</name>
</gene>
<evidence type="ECO:0000256" key="9">
    <source>
        <dbReference type="ARBA" id="ARBA00023136"/>
    </source>
</evidence>
<feature type="transmembrane region" description="Helical" evidence="10">
    <location>
        <begin position="345"/>
        <end position="368"/>
    </location>
</feature>
<dbReference type="Gene3D" id="1.20.1540.10">
    <property type="entry name" value="Rhomboid-like"/>
    <property type="match status" value="1"/>
</dbReference>
<evidence type="ECO:0000256" key="10">
    <source>
        <dbReference type="RuleBase" id="RU362115"/>
    </source>
</evidence>
<dbReference type="GO" id="GO:0016020">
    <property type="term" value="C:membrane"/>
    <property type="evidence" value="ECO:0007669"/>
    <property type="project" value="UniProtKB-SubCell"/>
</dbReference>
<evidence type="ECO:0000313" key="13">
    <source>
        <dbReference type="EMBL" id="TIA39436.1"/>
    </source>
</evidence>
<keyword evidence="6 10" id="KW-0378">Hydrolase</keyword>
<evidence type="ECO:0000259" key="12">
    <source>
        <dbReference type="Pfam" id="PF01694"/>
    </source>
</evidence>
<dbReference type="PANTHER" id="PTHR22936:SF69">
    <property type="entry name" value="RHOMBOID-LIKE PROTEIN"/>
    <property type="match status" value="1"/>
</dbReference>
<evidence type="ECO:0000256" key="11">
    <source>
        <dbReference type="SAM" id="MobiDB-lite"/>
    </source>
</evidence>
<feature type="compositionally biased region" description="Polar residues" evidence="11">
    <location>
        <begin position="56"/>
        <end position="73"/>
    </location>
</feature>
<accession>A0A4T0BWT7</accession>
<keyword evidence="4 10" id="KW-0645">Protease</keyword>
<dbReference type="GO" id="GO:0004252">
    <property type="term" value="F:serine-type endopeptidase activity"/>
    <property type="evidence" value="ECO:0007669"/>
    <property type="project" value="InterPro"/>
</dbReference>
<feature type="transmembrane region" description="Helical" evidence="10">
    <location>
        <begin position="166"/>
        <end position="186"/>
    </location>
</feature>
<evidence type="ECO:0000256" key="4">
    <source>
        <dbReference type="ARBA" id="ARBA00022670"/>
    </source>
</evidence>
<feature type="region of interest" description="Disordered" evidence="11">
    <location>
        <begin position="83"/>
        <end position="153"/>
    </location>
</feature>
<keyword evidence="9 10" id="KW-0472">Membrane</keyword>
<evidence type="ECO:0000256" key="1">
    <source>
        <dbReference type="ARBA" id="ARBA00000156"/>
    </source>
</evidence>
<dbReference type="InterPro" id="IPR035952">
    <property type="entry name" value="Rhomboid-like_sf"/>
</dbReference>
<feature type="transmembrane region" description="Helical" evidence="10">
    <location>
        <begin position="472"/>
        <end position="493"/>
    </location>
</feature>
<evidence type="ECO:0000256" key="5">
    <source>
        <dbReference type="ARBA" id="ARBA00022692"/>
    </source>
</evidence>
<comment type="catalytic activity">
    <reaction evidence="1 10">
        <text>Cleaves type-1 transmembrane domains using a catalytic dyad composed of serine and histidine that are contributed by different transmembrane domains.</text>
        <dbReference type="EC" id="3.4.21.105"/>
    </reaction>
</comment>
<dbReference type="EC" id="3.4.21.105" evidence="10"/>
<feature type="transmembrane region" description="Helical" evidence="10">
    <location>
        <begin position="402"/>
        <end position="419"/>
    </location>
</feature>
<comment type="function">
    <text evidence="10">Serine protease involved in intramembrane proteolysis.</text>
</comment>
<dbReference type="InterPro" id="IPR002610">
    <property type="entry name" value="Peptidase_S54_rhomboid-like"/>
</dbReference>
<feature type="transmembrane region" description="Helical" evidence="10">
    <location>
        <begin position="284"/>
        <end position="306"/>
    </location>
</feature>
<evidence type="ECO:0000256" key="7">
    <source>
        <dbReference type="ARBA" id="ARBA00022825"/>
    </source>
</evidence>
<dbReference type="Pfam" id="PF01694">
    <property type="entry name" value="Rhomboid"/>
    <property type="match status" value="1"/>
</dbReference>
<feature type="region of interest" description="Disordered" evidence="11">
    <location>
        <begin position="56"/>
        <end position="75"/>
    </location>
</feature>
<dbReference type="InterPro" id="IPR022764">
    <property type="entry name" value="Peptidase_S54_rhomboid_dom"/>
</dbReference>
<keyword evidence="8 10" id="KW-1133">Transmembrane helix</keyword>
<protein>
    <recommendedName>
        <fullName evidence="10">Rhomboid-type serine protease</fullName>
        <ecNumber evidence="10">3.4.21.105</ecNumber>
    </recommendedName>
</protein>
<comment type="subcellular location">
    <subcellularLocation>
        <location evidence="2 10">Membrane</location>
        <topology evidence="2 10">Multi-pass membrane protein</topology>
    </subcellularLocation>
</comment>
<dbReference type="EMBL" id="QZBZ01000046">
    <property type="protein sequence ID" value="TIA39436.1"/>
    <property type="molecule type" value="Genomic_DNA"/>
</dbReference>
<dbReference type="AlphaFoldDB" id="A0A4T0BWT7"/>
<organism evidence="13 14">
    <name type="scientific">Aureobasidium pullulans</name>
    <name type="common">Black yeast</name>
    <name type="synonym">Pullularia pullulans</name>
    <dbReference type="NCBI Taxonomy" id="5580"/>
    <lineage>
        <taxon>Eukaryota</taxon>
        <taxon>Fungi</taxon>
        <taxon>Dikarya</taxon>
        <taxon>Ascomycota</taxon>
        <taxon>Pezizomycotina</taxon>
        <taxon>Dothideomycetes</taxon>
        <taxon>Dothideomycetidae</taxon>
        <taxon>Dothideales</taxon>
        <taxon>Saccotheciaceae</taxon>
        <taxon>Aureobasidium</taxon>
    </lineage>
</organism>
<dbReference type="PANTHER" id="PTHR22936">
    <property type="entry name" value="RHOMBOID-RELATED"/>
    <property type="match status" value="1"/>
</dbReference>
<keyword evidence="7 10" id="KW-0720">Serine protease</keyword>
<proteinExistence type="inferred from homology"/>
<feature type="transmembrane region" description="Helical" evidence="10">
    <location>
        <begin position="318"/>
        <end position="339"/>
    </location>
</feature>
<keyword evidence="5 10" id="KW-0812">Transmembrane</keyword>
<feature type="compositionally biased region" description="Low complexity" evidence="11">
    <location>
        <begin position="83"/>
        <end position="92"/>
    </location>
</feature>
<dbReference type="SUPFAM" id="SSF144091">
    <property type="entry name" value="Rhomboid-like"/>
    <property type="match status" value="1"/>
</dbReference>
<evidence type="ECO:0000256" key="2">
    <source>
        <dbReference type="ARBA" id="ARBA00004141"/>
    </source>
</evidence>
<sequence>MLRKYSTLVIKSSLRGSAQATEPRHRPGGVTVFCPTVTRSFSHEIAQMASRDYYNTSTTNNNHPGYNSYTTHASPFDDNQYPSYSSSYNNLSHQPTPSDGRDPFQDDNAVPMHNYHAKHSSQSSTAPVITPEYNDPFVRDAKPRTRSRPRNTPAPKGWRRYFTGRVTWVCYFLTLVQIIVFIVEIAKNAVLTKSPIEIHPQFNPMIGPSPYVLINMGARYQPCMHNMHNVQDRAAGNISWPCPWATSNTGDDAKCTLSQLCGFGGVPEPHAGGSITDHPYPNQWYRFIIPIFLHAGIIHIGFNMLLQMTLGRDMERSIGSVRFTLVYFSAGIFGFVLGGNFAATGIASTGCSGSLFGIMALTLLELLYTWRERQSPIKDLMFILVDVIISFVLGLLPGLDNFSHIGGFLMGLVLGICLLRSPNALRRRTGEDEPPYSSVGAPAATQDAASQGLRVFIKQPAGFFKGRRAMWWVWWIVRALALLGVLIGFIVLLKNFYVWRTGCTWCKYLSCIDVNNWCDVGNLQFSNTTSKRDLLALGNSIFLEPMTSAQELI</sequence>
<comment type="similarity">
    <text evidence="3 10">Belongs to the peptidase S54 family.</text>
</comment>
<evidence type="ECO:0000256" key="3">
    <source>
        <dbReference type="ARBA" id="ARBA00009045"/>
    </source>
</evidence>
<dbReference type="GO" id="GO:0006508">
    <property type="term" value="P:proteolysis"/>
    <property type="evidence" value="ECO:0007669"/>
    <property type="project" value="UniProtKB-KW"/>
</dbReference>
<feature type="transmembrane region" description="Helical" evidence="10">
    <location>
        <begin position="380"/>
        <end position="396"/>
    </location>
</feature>
<evidence type="ECO:0000313" key="14">
    <source>
        <dbReference type="Proteomes" id="UP000308724"/>
    </source>
</evidence>
<comment type="caution">
    <text evidence="13">The sequence shown here is derived from an EMBL/GenBank/DDBJ whole genome shotgun (WGS) entry which is preliminary data.</text>
</comment>
<feature type="domain" description="Peptidase S54 rhomboid" evidence="12">
    <location>
        <begin position="282"/>
        <end position="420"/>
    </location>
</feature>
<name>A0A4T0BWT7_AURPU</name>
<evidence type="ECO:0000256" key="6">
    <source>
        <dbReference type="ARBA" id="ARBA00022801"/>
    </source>
</evidence>
<evidence type="ECO:0000256" key="8">
    <source>
        <dbReference type="ARBA" id="ARBA00022989"/>
    </source>
</evidence>